<proteinExistence type="predicted"/>
<dbReference type="HOGENOM" id="CLU_3029765_0_0_6"/>
<organism evidence="1 2">
    <name type="scientific">Salmonella bongori N268-08</name>
    <dbReference type="NCBI Taxonomy" id="1197719"/>
    <lineage>
        <taxon>Bacteria</taxon>
        <taxon>Pseudomonadati</taxon>
        <taxon>Pseudomonadota</taxon>
        <taxon>Gammaproteobacteria</taxon>
        <taxon>Enterobacterales</taxon>
        <taxon>Enterobacteriaceae</taxon>
        <taxon>Salmonella</taxon>
    </lineage>
</organism>
<reference evidence="1 2" key="1">
    <citation type="submission" date="2013-07" db="EMBL/GenBank/DDBJ databases">
        <title>Genome sequence of Salmonella bongori N268-08 - a rare clinical isolate.</title>
        <authorList>
            <person name="Marti R."/>
            <person name="Hagens S."/>
            <person name="Loessner M.J."/>
            <person name="Klumpp J."/>
        </authorList>
    </citation>
    <scope>NUCLEOTIDE SEQUENCE [LARGE SCALE GENOMIC DNA]</scope>
    <source>
        <strain evidence="1 2">N268-08</strain>
    </source>
</reference>
<accession>S5MPB3</accession>
<dbReference type="EMBL" id="CP006608">
    <property type="protein sequence ID" value="AGR58531.1"/>
    <property type="molecule type" value="Genomic_DNA"/>
</dbReference>
<gene>
    <name evidence="1" type="ORF">A464_1345</name>
</gene>
<evidence type="ECO:0000313" key="2">
    <source>
        <dbReference type="Proteomes" id="UP000015042"/>
    </source>
</evidence>
<evidence type="ECO:0000313" key="1">
    <source>
        <dbReference type="EMBL" id="AGR58531.1"/>
    </source>
</evidence>
<dbReference type="AlphaFoldDB" id="S5MPB3"/>
<name>S5MPB3_SALBN</name>
<dbReference type="KEGG" id="sbz:A464_1345"/>
<dbReference type="eggNOG" id="COG3948">
    <property type="taxonomic scope" value="Bacteria"/>
</dbReference>
<dbReference type="PATRIC" id="fig|1197719.3.peg.1339"/>
<dbReference type="Proteomes" id="UP000015042">
    <property type="component" value="Chromosome"/>
</dbReference>
<sequence length="55" mass="5740">MAAAACMLSHSVATDLDNIAGNMDTERLVITPATDTTNAVMEKRHGAAYARTGGF</sequence>
<protein>
    <submittedName>
        <fullName evidence="1">Baseplate assembly protein J</fullName>
    </submittedName>
</protein>